<evidence type="ECO:0008006" key="3">
    <source>
        <dbReference type="Google" id="ProtNLM"/>
    </source>
</evidence>
<proteinExistence type="predicted"/>
<accession>A0ABR7MHE3</accession>
<dbReference type="Gene3D" id="2.40.160.20">
    <property type="match status" value="1"/>
</dbReference>
<protein>
    <recommendedName>
        <fullName evidence="3">DUF3575 domain-containing protein</fullName>
    </recommendedName>
</protein>
<comment type="caution">
    <text evidence="1">The sequence shown here is derived from an EMBL/GenBank/DDBJ whole genome shotgun (WGS) entry which is preliminary data.</text>
</comment>
<reference evidence="1 2" key="1">
    <citation type="submission" date="2020-08" db="EMBL/GenBank/DDBJ databases">
        <title>Hymenobacter sp.</title>
        <authorList>
            <person name="Kim M.K."/>
        </authorList>
    </citation>
    <scope>NUCLEOTIDE SEQUENCE [LARGE SCALE GENOMIC DNA]</scope>
    <source>
        <strain evidence="1 2">BT507</strain>
    </source>
</reference>
<dbReference type="EMBL" id="JACSCY010000003">
    <property type="protein sequence ID" value="MBC6610478.1"/>
    <property type="molecule type" value="Genomic_DNA"/>
</dbReference>
<organism evidence="1 2">
    <name type="scientific">Hymenobacter citatus</name>
    <dbReference type="NCBI Taxonomy" id="2763506"/>
    <lineage>
        <taxon>Bacteria</taxon>
        <taxon>Pseudomonadati</taxon>
        <taxon>Bacteroidota</taxon>
        <taxon>Cytophagia</taxon>
        <taxon>Cytophagales</taxon>
        <taxon>Hymenobacteraceae</taxon>
        <taxon>Hymenobacter</taxon>
    </lineage>
</organism>
<keyword evidence="2" id="KW-1185">Reference proteome</keyword>
<sequence length="401" mass="45906">MSYTEEVTNQPLVIDTVALRVQQEERAVWRLALNNLTFRRYGIHIMYERKLWSPAWSLLSEISPSYLRYPVGYYPNGYYRGTVNVRGQLAGRFYYNLERRIRRGHNAGNFSANYFSVSLGAGLGRHSDLPFQLDILHGQLLHTQVALLYGVQRRLWKRGFIDVNAGYVQQLTDTEIYNSKQITGSIRIGMVLNGGPATRSYVPEVTDGILRPQWYVGAQYGIYGYGAKQDKSPQLYNRVAMTGPYLYVGRYLQPRLAAQIGIQYDYSRFNDFFYPIRQGYYQSLYSQHKVALPMLVRYTLTKLPQRRTQVDVVVGAAIVASWQQYKRKEYINGQTEPLTIDNSRDRSTAINPILGLNAGYGFGRTQRVQATAEAVLINPVFSGLIDGVGVSLGLRYRFKYL</sequence>
<name>A0ABR7MHE3_9BACT</name>
<gene>
    <name evidence="1" type="ORF">H8B15_06070</name>
</gene>
<dbReference type="Proteomes" id="UP000622017">
    <property type="component" value="Unassembled WGS sequence"/>
</dbReference>
<evidence type="ECO:0000313" key="1">
    <source>
        <dbReference type="EMBL" id="MBC6610478.1"/>
    </source>
</evidence>
<evidence type="ECO:0000313" key="2">
    <source>
        <dbReference type="Proteomes" id="UP000622017"/>
    </source>
</evidence>